<dbReference type="Proteomes" id="UP000189796">
    <property type="component" value="Chromosome I"/>
</dbReference>
<reference evidence="1 2" key="1">
    <citation type="submission" date="2016-11" db="EMBL/GenBank/DDBJ databases">
        <authorList>
            <person name="Jaros S."/>
            <person name="Januszkiewicz K."/>
            <person name="Wedrychowicz H."/>
        </authorList>
    </citation>
    <scope>NUCLEOTIDE SEQUENCE [LARGE SCALE GENOMIC DNA]</scope>
    <source>
        <strain evidence="1 2">GAS138</strain>
    </source>
</reference>
<evidence type="ECO:0000313" key="1">
    <source>
        <dbReference type="EMBL" id="SHG87544.1"/>
    </source>
</evidence>
<gene>
    <name evidence="1" type="ORF">SAMN05443248_2948</name>
</gene>
<dbReference type="EMBL" id="LT670817">
    <property type="protein sequence ID" value="SHG87544.1"/>
    <property type="molecule type" value="Genomic_DNA"/>
</dbReference>
<accession>A0A1M5NDA6</accession>
<organism evidence="1 2">
    <name type="scientific">Bradyrhizobium erythrophlei</name>
    <dbReference type="NCBI Taxonomy" id="1437360"/>
    <lineage>
        <taxon>Bacteria</taxon>
        <taxon>Pseudomonadati</taxon>
        <taxon>Pseudomonadota</taxon>
        <taxon>Alphaproteobacteria</taxon>
        <taxon>Hyphomicrobiales</taxon>
        <taxon>Nitrobacteraceae</taxon>
        <taxon>Bradyrhizobium</taxon>
    </lineage>
</organism>
<proteinExistence type="predicted"/>
<sequence length="113" mass="12255">MRTNTPIHTDGDGRWCISSPAGREIAVGHAFDENRGYRVTLKFSDSAGWNSLSVEAARVVVADMRGQNVRNRDAIVLAADIERWANHCERLNAGWLFMGSPAGGFDALAHGSA</sequence>
<protein>
    <submittedName>
        <fullName evidence="1">Uncharacterized protein</fullName>
    </submittedName>
</protein>
<dbReference type="OrthoDB" id="9810293at2"/>
<name>A0A1M5NDA6_9BRAD</name>
<dbReference type="RefSeq" id="WP_154072224.1">
    <property type="nucleotide sequence ID" value="NZ_LT670817.1"/>
</dbReference>
<evidence type="ECO:0000313" key="2">
    <source>
        <dbReference type="Proteomes" id="UP000189796"/>
    </source>
</evidence>
<dbReference type="AlphaFoldDB" id="A0A1M5NDA6"/>